<reference evidence="3" key="1">
    <citation type="submission" date="2020-06" db="EMBL/GenBank/DDBJ databases">
        <authorList>
            <consortium name="Plant Systems Biology data submission"/>
        </authorList>
    </citation>
    <scope>NUCLEOTIDE SEQUENCE</scope>
    <source>
        <strain evidence="3">D6</strain>
    </source>
</reference>
<feature type="signal peptide" evidence="2">
    <location>
        <begin position="1"/>
        <end position="21"/>
    </location>
</feature>
<evidence type="ECO:0000256" key="2">
    <source>
        <dbReference type="SAM" id="SignalP"/>
    </source>
</evidence>
<feature type="compositionally biased region" description="Basic and acidic residues" evidence="1">
    <location>
        <begin position="102"/>
        <end position="111"/>
    </location>
</feature>
<comment type="caution">
    <text evidence="3">The sequence shown here is derived from an EMBL/GenBank/DDBJ whole genome shotgun (WGS) entry which is preliminary data.</text>
</comment>
<feature type="chain" id="PRO_5040423170" evidence="2">
    <location>
        <begin position="22"/>
        <end position="360"/>
    </location>
</feature>
<keyword evidence="3" id="KW-0416">Keratin</keyword>
<organism evidence="3 4">
    <name type="scientific">Seminavis robusta</name>
    <dbReference type="NCBI Taxonomy" id="568900"/>
    <lineage>
        <taxon>Eukaryota</taxon>
        <taxon>Sar</taxon>
        <taxon>Stramenopiles</taxon>
        <taxon>Ochrophyta</taxon>
        <taxon>Bacillariophyta</taxon>
        <taxon>Bacillariophyceae</taxon>
        <taxon>Bacillariophycidae</taxon>
        <taxon>Naviculales</taxon>
        <taxon>Naviculaceae</taxon>
        <taxon>Seminavis</taxon>
    </lineage>
</organism>
<proteinExistence type="predicted"/>
<evidence type="ECO:0000313" key="4">
    <source>
        <dbReference type="Proteomes" id="UP001153069"/>
    </source>
</evidence>
<dbReference type="GO" id="GO:0005882">
    <property type="term" value="C:intermediate filament"/>
    <property type="evidence" value="ECO:0007669"/>
    <property type="project" value="UniProtKB-KW"/>
</dbReference>
<evidence type="ECO:0000256" key="1">
    <source>
        <dbReference type="SAM" id="MobiDB-lite"/>
    </source>
</evidence>
<protein>
    <submittedName>
        <fullName evidence="3">Keratin associated protein</fullName>
    </submittedName>
</protein>
<keyword evidence="4" id="KW-1185">Reference proteome</keyword>
<dbReference type="Proteomes" id="UP001153069">
    <property type="component" value="Unassembled WGS sequence"/>
</dbReference>
<dbReference type="OrthoDB" id="10649177at2759"/>
<accession>A0A9N8DV09</accession>
<dbReference type="AlphaFoldDB" id="A0A9N8DV09"/>
<sequence length="360" mass="37457">MKIRRLAIAVVFRLLSGPAATSFGDVPGSNTPCSVDSDCPLINCLIAPCPAAVCTDGTCGVEANPPNPECLQDSDCPEITCFAAPCDANVCDGGLCVPRPPDGDNLAKPEENPTEETPNTGAALRVPVDSDCPLINCLIAPCPAAVCNSDGTCGVEANPPNPECTQDSDCPPISCFAAPCDDNVCDGGLCVPQPPSKPDGGDNPVAPQGTPCGPNTCYNEPCCNESCGHCGSICTDEYCLSGEDDMGESFHINNNNNNTLPCNSTFDCPLLPCSASPCYQYECNATLRECLLTEADMPCDTNSTEPCYDSSVNVEKSSSDAELKGDREVPSGVLESKSTRQTILLESAVVMLAASLLSFL</sequence>
<dbReference type="EMBL" id="CAICTM010000391">
    <property type="protein sequence ID" value="CAB9509493.1"/>
    <property type="molecule type" value="Genomic_DNA"/>
</dbReference>
<gene>
    <name evidence="3" type="ORF">SEMRO_392_G133280.1</name>
</gene>
<keyword evidence="2" id="KW-0732">Signal</keyword>
<evidence type="ECO:0000313" key="3">
    <source>
        <dbReference type="EMBL" id="CAB9509493.1"/>
    </source>
</evidence>
<feature type="region of interest" description="Disordered" evidence="1">
    <location>
        <begin position="102"/>
        <end position="123"/>
    </location>
</feature>
<name>A0A9N8DV09_9STRA</name>